<dbReference type="AlphaFoldDB" id="A0A5B7GE50"/>
<protein>
    <submittedName>
        <fullName evidence="1">Uncharacterized protein</fullName>
    </submittedName>
</protein>
<reference evidence="1 2" key="1">
    <citation type="submission" date="2019-05" db="EMBL/GenBank/DDBJ databases">
        <title>Another draft genome of Portunus trituberculatus and its Hox gene families provides insights of decapod evolution.</title>
        <authorList>
            <person name="Jeong J.-H."/>
            <person name="Song I."/>
            <person name="Kim S."/>
            <person name="Choi T."/>
            <person name="Kim D."/>
            <person name="Ryu S."/>
            <person name="Kim W."/>
        </authorList>
    </citation>
    <scope>NUCLEOTIDE SEQUENCE [LARGE SCALE GENOMIC DNA]</scope>
    <source>
        <tissue evidence="1">Muscle</tissue>
    </source>
</reference>
<gene>
    <name evidence="1" type="ORF">E2C01_051209</name>
</gene>
<sequence>MELRPSLPRPQHITGAFH</sequence>
<dbReference type="Proteomes" id="UP000324222">
    <property type="component" value="Unassembled WGS sequence"/>
</dbReference>
<organism evidence="1 2">
    <name type="scientific">Portunus trituberculatus</name>
    <name type="common">Swimming crab</name>
    <name type="synonym">Neptunus trituberculatus</name>
    <dbReference type="NCBI Taxonomy" id="210409"/>
    <lineage>
        <taxon>Eukaryota</taxon>
        <taxon>Metazoa</taxon>
        <taxon>Ecdysozoa</taxon>
        <taxon>Arthropoda</taxon>
        <taxon>Crustacea</taxon>
        <taxon>Multicrustacea</taxon>
        <taxon>Malacostraca</taxon>
        <taxon>Eumalacostraca</taxon>
        <taxon>Eucarida</taxon>
        <taxon>Decapoda</taxon>
        <taxon>Pleocyemata</taxon>
        <taxon>Brachyura</taxon>
        <taxon>Eubrachyura</taxon>
        <taxon>Portunoidea</taxon>
        <taxon>Portunidae</taxon>
        <taxon>Portuninae</taxon>
        <taxon>Portunus</taxon>
    </lineage>
</organism>
<evidence type="ECO:0000313" key="1">
    <source>
        <dbReference type="EMBL" id="MPC57232.1"/>
    </source>
</evidence>
<comment type="caution">
    <text evidence="1">The sequence shown here is derived from an EMBL/GenBank/DDBJ whole genome shotgun (WGS) entry which is preliminary data.</text>
</comment>
<name>A0A5B7GE50_PORTR</name>
<keyword evidence="2" id="KW-1185">Reference proteome</keyword>
<accession>A0A5B7GE50</accession>
<dbReference type="EMBL" id="VSRR010014616">
    <property type="protein sequence ID" value="MPC57232.1"/>
    <property type="molecule type" value="Genomic_DNA"/>
</dbReference>
<proteinExistence type="predicted"/>
<evidence type="ECO:0000313" key="2">
    <source>
        <dbReference type="Proteomes" id="UP000324222"/>
    </source>
</evidence>